<dbReference type="GO" id="GO:0050909">
    <property type="term" value="P:sensory perception of taste"/>
    <property type="evidence" value="ECO:0007669"/>
    <property type="project" value="InterPro"/>
</dbReference>
<evidence type="ECO:0000256" key="1">
    <source>
        <dbReference type="ARBA" id="ARBA00004651"/>
    </source>
</evidence>
<comment type="function">
    <text evidence="8">Gustatory receptor which mediates acceptance or avoidance behavior, depending on its substrates.</text>
</comment>
<evidence type="ECO:0000256" key="4">
    <source>
        <dbReference type="ARBA" id="ARBA00022989"/>
    </source>
</evidence>
<dbReference type="PANTHER" id="PTHR21143">
    <property type="entry name" value="INVERTEBRATE GUSTATORY RECEPTOR"/>
    <property type="match status" value="1"/>
</dbReference>
<sequence length="367" mass="42413">MIDHKVLNLFNSLFATSVRIEFGEGWCRLYFSNTIRNHICPLIIDACASFVGLLITIQNWSAFVKHVSNLSSILRYSSLTLAGIFSDVWFLMQRKKYYILLEKLLHFDQCYNAMINSWSNETEASFTRHQILFLVASHVTIMSTYVAAFMWFQVYGPNTKILIICCVFIGFHFMLQQLYAMFFAEHLSVRYNLLSKVVEHRSCRKILLATLKLYDQLDSMQKIVSEVFGLSCLVSTLIVFLNTAIVFYTEMIYIVQGGPVVMILSEVITMIPIIIMFYAMMNSFDRLIVEESKFKTAFMSLQYQAIESQLGEFSNFLDVINLKLMTDSPRITACGLFTLNLQAFNNILAAIVTYIMILFQFKDFEKT</sequence>
<evidence type="ECO:0000256" key="2">
    <source>
        <dbReference type="ARBA" id="ARBA00022475"/>
    </source>
</evidence>
<comment type="similarity">
    <text evidence="8">Belongs to the insect chemoreceptor superfamily. Gustatory receptor (GR) family.</text>
</comment>
<reference evidence="9" key="1">
    <citation type="submission" date="2005-10" db="EMBL/GenBank/DDBJ databases">
        <authorList>
            <person name="Loftus B.J."/>
            <person name="Nene V.M."/>
            <person name="Hannick L.I."/>
            <person name="Bidwell S."/>
            <person name="Haas B."/>
            <person name="Amedeo P."/>
            <person name="Orvis J."/>
            <person name="Wortman J.R."/>
            <person name="White O.R."/>
            <person name="Salzberg S."/>
            <person name="Shumway M."/>
            <person name="Koo H."/>
            <person name="Zhao Y."/>
            <person name="Holmes M."/>
            <person name="Miller J."/>
            <person name="Schatz M."/>
            <person name="Pop M."/>
            <person name="Pai G."/>
            <person name="Utterback T."/>
            <person name="Rogers Y.-H."/>
            <person name="Kravitz S."/>
            <person name="Fraser C.M."/>
        </authorList>
    </citation>
    <scope>NUCLEOTIDE SEQUENCE</scope>
    <source>
        <strain evidence="9">Liverpool</strain>
    </source>
</reference>
<feature type="non-terminal residue" evidence="9">
    <location>
        <position position="1"/>
    </location>
</feature>
<keyword evidence="3 8" id="KW-0812">Transmembrane</keyword>
<dbReference type="EMBL" id="CH477615">
    <property type="protein sequence ID" value="EJY57830.1"/>
    <property type="molecule type" value="Genomic_DNA"/>
</dbReference>
<dbReference type="GO" id="GO:0030425">
    <property type="term" value="C:dendrite"/>
    <property type="evidence" value="ECO:0007669"/>
    <property type="project" value="TreeGrafter"/>
</dbReference>
<comment type="subcellular location">
    <subcellularLocation>
        <location evidence="1 8">Cell membrane</location>
        <topology evidence="1 8">Multi-pass membrane protein</topology>
    </subcellularLocation>
</comment>
<evidence type="ECO:0000256" key="7">
    <source>
        <dbReference type="ARBA" id="ARBA00023224"/>
    </source>
</evidence>
<evidence type="ECO:0000256" key="6">
    <source>
        <dbReference type="ARBA" id="ARBA00023170"/>
    </source>
</evidence>
<protein>
    <recommendedName>
        <fullName evidence="8">Gustatory receptor</fullName>
    </recommendedName>
</protein>
<reference evidence="9" key="2">
    <citation type="journal article" date="2007" name="Science">
        <title>Genome sequence of Aedes aegypti, a major arbovirus vector.</title>
        <authorList>
            <person name="Nene V."/>
            <person name="Wortman J.R."/>
            <person name="Lawson D."/>
            <person name="Haas B."/>
            <person name="Kodira C."/>
            <person name="Tu Z.J."/>
            <person name="Loftus B."/>
            <person name="Xi Z."/>
            <person name="Megy K."/>
            <person name="Grabherr M."/>
            <person name="Ren Q."/>
            <person name="Zdobnov E.M."/>
            <person name="Lobo N.F."/>
            <person name="Campbell K.S."/>
            <person name="Brown S.E."/>
            <person name="Bonaldo M.F."/>
            <person name="Zhu J."/>
            <person name="Sinkins S.P."/>
            <person name="Hogenkamp D.G."/>
            <person name="Amedeo P."/>
            <person name="Arensburger P."/>
            <person name="Atkinson P.W."/>
            <person name="Bidwell S."/>
            <person name="Biedler J."/>
            <person name="Birney E."/>
            <person name="Bruggner R.V."/>
            <person name="Costas J."/>
            <person name="Coy M.R."/>
            <person name="Crabtree J."/>
            <person name="Crawford M."/>
            <person name="Debruyn B."/>
            <person name="Decaprio D."/>
            <person name="Eiglmeier K."/>
            <person name="Eisenstadt E."/>
            <person name="El-Dorry H."/>
            <person name="Gelbart W.M."/>
            <person name="Gomes S.L."/>
            <person name="Hammond M."/>
            <person name="Hannick L.I."/>
            <person name="Hogan J.R."/>
            <person name="Holmes M.H."/>
            <person name="Jaffe D."/>
            <person name="Johnston J.S."/>
            <person name="Kennedy R.C."/>
            <person name="Koo H."/>
            <person name="Kravitz S."/>
            <person name="Kriventseva E.V."/>
            <person name="Kulp D."/>
            <person name="Labutti K."/>
            <person name="Lee E."/>
            <person name="Li S."/>
            <person name="Lovin D.D."/>
            <person name="Mao C."/>
            <person name="Mauceli E."/>
            <person name="Menck C.F."/>
            <person name="Miller J.R."/>
            <person name="Montgomery P."/>
            <person name="Mori A."/>
            <person name="Nascimento A.L."/>
            <person name="Naveira H.F."/>
            <person name="Nusbaum C."/>
            <person name="O'leary S."/>
            <person name="Orvis J."/>
            <person name="Pertea M."/>
            <person name="Quesneville H."/>
            <person name="Reidenbach K.R."/>
            <person name="Rogers Y.H."/>
            <person name="Roth C.W."/>
            <person name="Schneider J.R."/>
            <person name="Schatz M."/>
            <person name="Shumway M."/>
            <person name="Stanke M."/>
            <person name="Stinson E.O."/>
            <person name="Tubio J.M."/>
            <person name="Vanzee J.P."/>
            <person name="Verjovski-Almeida S."/>
            <person name="Werner D."/>
            <person name="White O."/>
            <person name="Wyder S."/>
            <person name="Zeng Q."/>
            <person name="Zhao Q."/>
            <person name="Zhao Y."/>
            <person name="Hill C.A."/>
            <person name="Raikhel A.S."/>
            <person name="Soares M.B."/>
            <person name="Knudson D.L."/>
            <person name="Lee N.H."/>
            <person name="Galagan J."/>
            <person name="Salzberg S.L."/>
            <person name="Paulsen I.T."/>
            <person name="Dimopoulos G."/>
            <person name="Collins F.H."/>
            <person name="Birren B."/>
            <person name="Fraser-Liggett C.M."/>
            <person name="Severson D.W."/>
        </authorList>
    </citation>
    <scope>NUCLEOTIDE SEQUENCE [LARGE SCALE GENOMIC DNA]</scope>
    <source>
        <strain evidence="9">Liverpool</strain>
    </source>
</reference>
<dbReference type="AlphaFoldDB" id="J9HZB8"/>
<feature type="transmembrane region" description="Helical" evidence="8">
    <location>
        <begin position="131"/>
        <end position="155"/>
    </location>
</feature>
<feature type="transmembrane region" description="Helical" evidence="8">
    <location>
        <begin position="161"/>
        <end position="184"/>
    </location>
</feature>
<feature type="transmembrane region" description="Helical" evidence="8">
    <location>
        <begin position="227"/>
        <end position="248"/>
    </location>
</feature>
<accession>J9HZB8</accession>
<dbReference type="GO" id="GO:0043025">
    <property type="term" value="C:neuronal cell body"/>
    <property type="evidence" value="ECO:0007669"/>
    <property type="project" value="TreeGrafter"/>
</dbReference>
<dbReference type="GO" id="GO:0030424">
    <property type="term" value="C:axon"/>
    <property type="evidence" value="ECO:0007669"/>
    <property type="project" value="TreeGrafter"/>
</dbReference>
<dbReference type="Pfam" id="PF08395">
    <property type="entry name" value="7tm_7"/>
    <property type="match status" value="1"/>
</dbReference>
<dbReference type="PANTHER" id="PTHR21143:SF133">
    <property type="entry name" value="GUSTATORY AND PHEROMONE RECEPTOR 32A-RELATED"/>
    <property type="match status" value="1"/>
</dbReference>
<proteinExistence type="inferred from homology"/>
<keyword evidence="4 8" id="KW-1133">Transmembrane helix</keyword>
<dbReference type="GO" id="GO:0005886">
    <property type="term" value="C:plasma membrane"/>
    <property type="evidence" value="ECO:0007669"/>
    <property type="project" value="UniProtKB-SubCell"/>
</dbReference>
<dbReference type="VEuPathDB" id="VectorBase:AAEL017158"/>
<evidence type="ECO:0000313" key="9">
    <source>
        <dbReference type="EMBL" id="EJY57830.1"/>
    </source>
</evidence>
<gene>
    <name evidence="9" type="primary">GPRgr69</name>
    <name evidence="9" type="ORF">AaeL_AAEL017441</name>
</gene>
<evidence type="ECO:0000256" key="3">
    <source>
        <dbReference type="ARBA" id="ARBA00022692"/>
    </source>
</evidence>
<evidence type="ECO:0000256" key="5">
    <source>
        <dbReference type="ARBA" id="ARBA00023136"/>
    </source>
</evidence>
<name>J9HZB8_AEDAE</name>
<dbReference type="Proteomes" id="UP000682892">
    <property type="component" value="Chromosome 3"/>
</dbReference>
<dbReference type="PaxDb" id="7159-AAEL017441-PA"/>
<feature type="transmembrane region" description="Helical" evidence="8">
    <location>
        <begin position="343"/>
        <end position="361"/>
    </location>
</feature>
<dbReference type="GO" id="GO:0007165">
    <property type="term" value="P:signal transduction"/>
    <property type="evidence" value="ECO:0007669"/>
    <property type="project" value="UniProtKB-KW"/>
</dbReference>
<dbReference type="eggNOG" id="ENOG502T6SY">
    <property type="taxonomic scope" value="Eukaryota"/>
</dbReference>
<organism evidence="9 10">
    <name type="scientific">Aedes aegypti</name>
    <name type="common">Yellowfever mosquito</name>
    <name type="synonym">Culex aegypti</name>
    <dbReference type="NCBI Taxonomy" id="7159"/>
    <lineage>
        <taxon>Eukaryota</taxon>
        <taxon>Metazoa</taxon>
        <taxon>Ecdysozoa</taxon>
        <taxon>Arthropoda</taxon>
        <taxon>Hexapoda</taxon>
        <taxon>Insecta</taxon>
        <taxon>Pterygota</taxon>
        <taxon>Neoptera</taxon>
        <taxon>Endopterygota</taxon>
        <taxon>Diptera</taxon>
        <taxon>Nematocera</taxon>
        <taxon>Culicoidea</taxon>
        <taxon>Culicidae</taxon>
        <taxon>Culicinae</taxon>
        <taxon>Aedini</taxon>
        <taxon>Aedes</taxon>
        <taxon>Stegomyia</taxon>
    </lineage>
</organism>
<dbReference type="PhylomeDB" id="J9HZB8"/>
<dbReference type="InterPro" id="IPR013604">
    <property type="entry name" value="7TM_chemorcpt"/>
</dbReference>
<keyword evidence="6 8" id="KW-0675">Receptor</keyword>
<feature type="transmembrane region" description="Helical" evidence="8">
    <location>
        <begin position="260"/>
        <end position="279"/>
    </location>
</feature>
<keyword evidence="7 8" id="KW-0807">Transducer</keyword>
<feature type="transmembrane region" description="Helical" evidence="8">
    <location>
        <begin position="39"/>
        <end position="61"/>
    </location>
</feature>
<keyword evidence="5 8" id="KW-0472">Membrane</keyword>
<dbReference type="GO" id="GO:0008049">
    <property type="term" value="P:male courtship behavior"/>
    <property type="evidence" value="ECO:0007669"/>
    <property type="project" value="TreeGrafter"/>
</dbReference>
<feature type="transmembrane region" description="Helical" evidence="8">
    <location>
        <begin position="73"/>
        <end position="92"/>
    </location>
</feature>
<reference evidence="9" key="3">
    <citation type="submission" date="2012-09" db="EMBL/GenBank/DDBJ databases">
        <authorList>
            <consortium name="VectorBase"/>
        </authorList>
    </citation>
    <scope>NUCLEOTIDE SEQUENCE</scope>
    <source>
        <strain evidence="9">Liverpool</strain>
    </source>
</reference>
<evidence type="ECO:0000256" key="8">
    <source>
        <dbReference type="RuleBase" id="RU363108"/>
    </source>
</evidence>
<dbReference type="GO" id="GO:0007635">
    <property type="term" value="P:chemosensory behavior"/>
    <property type="evidence" value="ECO:0007669"/>
    <property type="project" value="TreeGrafter"/>
</dbReference>
<keyword evidence="2 8" id="KW-1003">Cell membrane</keyword>
<evidence type="ECO:0000313" key="10">
    <source>
        <dbReference type="Proteomes" id="UP000682892"/>
    </source>
</evidence>